<accession>A0ABT0TBX3</accession>
<reference evidence="1 2" key="1">
    <citation type="submission" date="2022-05" db="EMBL/GenBank/DDBJ databases">
        <title>Corynebacterium sp. B5-R-101 sp. nov., isolated from human feces.</title>
        <authorList>
            <person name="Shamsuzzaman M."/>
            <person name="Dahal R.H."/>
        </authorList>
    </citation>
    <scope>NUCLEOTIDE SEQUENCE [LARGE SCALE GENOMIC DNA]</scope>
    <source>
        <strain evidence="1 2">B5-R-101</strain>
    </source>
</reference>
<proteinExistence type="predicted"/>
<protein>
    <submittedName>
        <fullName evidence="1">Uncharacterized protein</fullName>
    </submittedName>
</protein>
<dbReference type="Proteomes" id="UP001203579">
    <property type="component" value="Unassembled WGS sequence"/>
</dbReference>
<gene>
    <name evidence="1" type="ORF">M5J06_09900</name>
</gene>
<evidence type="ECO:0000313" key="2">
    <source>
        <dbReference type="Proteomes" id="UP001203579"/>
    </source>
</evidence>
<sequence>MNQTGVRVAGGSRADQIAVLRAQIQRLETPDDSVQVQPDAELLGVPEKLSELLPGGGLPRKRATACAECAALVVELISHVSAAGGHVGVVGWPDLSLAQVAEDGDVSRVITVPDPGAEPWAVTSVLCEGLDLVVHKGTGALSPTRARPVLAKVRAGQAALLTVGTRLPGTAVEIGAEVVAVHGLGRGSGRIRGVDIGVRVASASMRPRRGVLTCGQRPDTRPHLEAV</sequence>
<organism evidence="1 2">
    <name type="scientific">Corynebacterium intestinale</name>
    <dbReference type="NCBI Taxonomy" id="2943492"/>
    <lineage>
        <taxon>Bacteria</taxon>
        <taxon>Bacillati</taxon>
        <taxon>Actinomycetota</taxon>
        <taxon>Actinomycetes</taxon>
        <taxon>Mycobacteriales</taxon>
        <taxon>Corynebacteriaceae</taxon>
        <taxon>Corynebacterium</taxon>
    </lineage>
</organism>
<keyword evidence="2" id="KW-1185">Reference proteome</keyword>
<name>A0ABT0TBX3_9CORY</name>
<comment type="caution">
    <text evidence="1">The sequence shown here is derived from an EMBL/GenBank/DDBJ whole genome shotgun (WGS) entry which is preliminary data.</text>
</comment>
<dbReference type="EMBL" id="JAMKFF010000009">
    <property type="protein sequence ID" value="MCL8494436.1"/>
    <property type="molecule type" value="Genomic_DNA"/>
</dbReference>
<dbReference type="RefSeq" id="WP_250224564.1">
    <property type="nucleotide sequence ID" value="NZ_JAMFTR010000009.1"/>
</dbReference>
<evidence type="ECO:0000313" key="1">
    <source>
        <dbReference type="EMBL" id="MCL8494436.1"/>
    </source>
</evidence>